<comment type="caution">
    <text evidence="18">The sequence shown here is derived from an EMBL/GenBank/DDBJ whole genome shotgun (WGS) entry which is preliminary data.</text>
</comment>
<proteinExistence type="inferred from homology"/>
<comment type="pathway">
    <text evidence="2 16">Amino-acid biosynthesis; L-methionine biosynthesis via de novo pathway; L-homoserine from L-aspartate: step 1/3.</text>
</comment>
<dbReference type="InterPro" id="IPR018042">
    <property type="entry name" value="Aspartate_kinase_CS"/>
</dbReference>
<evidence type="ECO:0000256" key="16">
    <source>
        <dbReference type="RuleBase" id="RU004249"/>
    </source>
</evidence>
<feature type="binding site" evidence="14">
    <location>
        <begin position="210"/>
        <end position="211"/>
    </location>
    <ligand>
        <name>ATP</name>
        <dbReference type="ChEBI" id="CHEBI:30616"/>
    </ligand>
</feature>
<feature type="binding site" evidence="14">
    <location>
        <position position="74"/>
    </location>
    <ligand>
        <name>substrate</name>
    </ligand>
</feature>
<evidence type="ECO:0000259" key="17">
    <source>
        <dbReference type="PROSITE" id="PS51671"/>
    </source>
</evidence>
<dbReference type="NCBIfam" id="TIGR00657">
    <property type="entry name" value="asp_kinases"/>
    <property type="match status" value="1"/>
</dbReference>
<protein>
    <recommendedName>
        <fullName evidence="6 15">Aspartokinase</fullName>
        <ecNumber evidence="5 15">2.7.2.4</ecNumber>
    </recommendedName>
</protein>
<feature type="domain" description="ACT" evidence="17">
    <location>
        <begin position="268"/>
        <end position="344"/>
    </location>
</feature>
<dbReference type="GO" id="GO:0009090">
    <property type="term" value="P:homoserine biosynthetic process"/>
    <property type="evidence" value="ECO:0007669"/>
    <property type="project" value="TreeGrafter"/>
</dbReference>
<sequence>MPVLVMKFGGTSVATLDRIRRAAKRVGVEVANGYDVIVIVSAMSGETNKLVGFVDETSPLYDAREYDAVVSSGENVTAGLMALTLQEMDVPARSWQGWQVPVKTTSAHANARIEEIPTENITAKFAEGMRVAVVAGFQGLSDENRITTLGRGGSDTTAVAFAAAFGADRCDIYTDVDGVYTTDPRVTSKARKLDRIAFEEMLELASLGAKVLQTRSVELAMRYKVPLRVLSSFDEQTDEAGTLVCAEEEIMESNIVAGVAFSRDEAKMTLISVADRPGIAAAIFGPLAEAGVNVDMIVQNISEEGRTDMTFSCPINQVKRAQQAMDKAKASGEINFHDLVADENVAKVSIVGIGMRSHAGVAAKMFAVLRDEGVNIKVITTSEIKVSVLIDRKYMELAVQSLHDAFELEKAA</sequence>
<evidence type="ECO:0000256" key="15">
    <source>
        <dbReference type="RuleBase" id="RU003448"/>
    </source>
</evidence>
<evidence type="ECO:0000256" key="8">
    <source>
        <dbReference type="ARBA" id="ARBA00022679"/>
    </source>
</evidence>
<dbReference type="InterPro" id="IPR001048">
    <property type="entry name" value="Asp/Glu/Uridylate_kinase"/>
</dbReference>
<reference evidence="18 19" key="1">
    <citation type="submission" date="2018-04" db="EMBL/GenBank/DDBJ databases">
        <title>Pelagivirga bohaiensis gen. nov., sp. nov., a bacterium isolated from the Bohai Sea.</title>
        <authorList>
            <person name="Ji X."/>
        </authorList>
    </citation>
    <scope>NUCLEOTIDE SEQUENCE [LARGE SCALE GENOMIC DNA]</scope>
    <source>
        <strain evidence="18 19">BH-SD16</strain>
    </source>
</reference>
<dbReference type="InterPro" id="IPR045865">
    <property type="entry name" value="ACT-like_dom_sf"/>
</dbReference>
<evidence type="ECO:0000256" key="5">
    <source>
        <dbReference type="ARBA" id="ARBA00013059"/>
    </source>
</evidence>
<evidence type="ECO:0000256" key="14">
    <source>
        <dbReference type="PIRSR" id="PIRSR000726-1"/>
    </source>
</evidence>
<dbReference type="InterPro" id="IPR036393">
    <property type="entry name" value="AceGlu_kinase-like_sf"/>
</dbReference>
<dbReference type="PIRSF" id="PIRSF000726">
    <property type="entry name" value="Asp_kin"/>
    <property type="match status" value="1"/>
</dbReference>
<dbReference type="UniPathway" id="UPA00051">
    <property type="reaction ID" value="UER00462"/>
</dbReference>
<feature type="binding site" evidence="14">
    <location>
        <position position="185"/>
    </location>
    <ligand>
        <name>ATP</name>
        <dbReference type="ChEBI" id="CHEBI:30616"/>
    </ligand>
</feature>
<dbReference type="SUPFAM" id="SSF55021">
    <property type="entry name" value="ACT-like"/>
    <property type="match status" value="2"/>
</dbReference>
<dbReference type="GO" id="GO:0009089">
    <property type="term" value="P:lysine biosynthetic process via diaminopimelate"/>
    <property type="evidence" value="ECO:0007669"/>
    <property type="project" value="UniProtKB-UniPathway"/>
</dbReference>
<keyword evidence="7 16" id="KW-0028">Amino-acid biosynthesis</keyword>
<dbReference type="SUPFAM" id="SSF53633">
    <property type="entry name" value="Carbamate kinase-like"/>
    <property type="match status" value="1"/>
</dbReference>
<feature type="binding site" evidence="14">
    <location>
        <position position="47"/>
    </location>
    <ligand>
        <name>substrate</name>
    </ligand>
</feature>
<dbReference type="PANTHER" id="PTHR21499:SF3">
    <property type="entry name" value="ASPARTOKINASE"/>
    <property type="match status" value="1"/>
</dbReference>
<evidence type="ECO:0000256" key="11">
    <source>
        <dbReference type="ARBA" id="ARBA00022840"/>
    </source>
</evidence>
<keyword evidence="12" id="KW-0457">Lysine biosynthesis</keyword>
<evidence type="ECO:0000256" key="6">
    <source>
        <dbReference type="ARBA" id="ARBA00016273"/>
    </source>
</evidence>
<dbReference type="GO" id="GO:0009088">
    <property type="term" value="P:threonine biosynthetic process"/>
    <property type="evidence" value="ECO:0007669"/>
    <property type="project" value="UniProtKB-UniPathway"/>
</dbReference>
<name>A0A2T7FUD0_9RHOB</name>
<dbReference type="NCBIfam" id="NF005155">
    <property type="entry name" value="PRK06635.1-4"/>
    <property type="match status" value="1"/>
</dbReference>
<dbReference type="AlphaFoldDB" id="A0A2T7FUD0"/>
<evidence type="ECO:0000313" key="18">
    <source>
        <dbReference type="EMBL" id="PVA05766.1"/>
    </source>
</evidence>
<feature type="binding site" evidence="14">
    <location>
        <begin position="7"/>
        <end position="10"/>
    </location>
    <ligand>
        <name>ATP</name>
        <dbReference type="ChEBI" id="CHEBI:30616"/>
    </ligand>
</feature>
<dbReference type="FunFam" id="3.30.2130.10:FF:000002">
    <property type="entry name" value="Aspartokinase"/>
    <property type="match status" value="1"/>
</dbReference>
<dbReference type="OrthoDB" id="9799110at2"/>
<dbReference type="InterPro" id="IPR002912">
    <property type="entry name" value="ACT_dom"/>
</dbReference>
<dbReference type="GO" id="GO:0005829">
    <property type="term" value="C:cytosol"/>
    <property type="evidence" value="ECO:0007669"/>
    <property type="project" value="TreeGrafter"/>
</dbReference>
<accession>A0A2T7FUD0</accession>
<dbReference type="CDD" id="cd04913">
    <property type="entry name" value="ACT_AKii-LysC-BS-like_1"/>
    <property type="match status" value="1"/>
</dbReference>
<dbReference type="CDD" id="cd04923">
    <property type="entry name" value="ACT_AK-LysC-DapG-like_2"/>
    <property type="match status" value="1"/>
</dbReference>
<keyword evidence="8 15" id="KW-0808">Transferase</keyword>
<dbReference type="NCBIfam" id="NF005154">
    <property type="entry name" value="PRK06635.1-2"/>
    <property type="match status" value="1"/>
</dbReference>
<dbReference type="InterPro" id="IPR054352">
    <property type="entry name" value="ACT_Aspartokinase"/>
</dbReference>
<dbReference type="Pfam" id="PF01842">
    <property type="entry name" value="ACT"/>
    <property type="match status" value="1"/>
</dbReference>
<gene>
    <name evidence="18" type="ORF">DC363_13145</name>
</gene>
<comment type="pathway">
    <text evidence="3 16">Amino-acid biosynthesis; L-threonine biosynthesis; L-threonine from L-aspartate: step 1/5.</text>
</comment>
<evidence type="ECO:0000256" key="13">
    <source>
        <dbReference type="ARBA" id="ARBA00047872"/>
    </source>
</evidence>
<dbReference type="EMBL" id="QCYG01000008">
    <property type="protein sequence ID" value="PVA05766.1"/>
    <property type="molecule type" value="Genomic_DNA"/>
</dbReference>
<evidence type="ECO:0000256" key="4">
    <source>
        <dbReference type="ARBA" id="ARBA00010122"/>
    </source>
</evidence>
<dbReference type="RefSeq" id="WP_108641619.1">
    <property type="nucleotide sequence ID" value="NZ_CANLQJ010000004.1"/>
</dbReference>
<feature type="binding site" evidence="14">
    <location>
        <position position="180"/>
    </location>
    <ligand>
        <name>ATP</name>
        <dbReference type="ChEBI" id="CHEBI:30616"/>
    </ligand>
</feature>
<dbReference type="PROSITE" id="PS51671">
    <property type="entry name" value="ACT"/>
    <property type="match status" value="2"/>
</dbReference>
<evidence type="ECO:0000256" key="2">
    <source>
        <dbReference type="ARBA" id="ARBA00004986"/>
    </source>
</evidence>
<evidence type="ECO:0000256" key="10">
    <source>
        <dbReference type="ARBA" id="ARBA00022777"/>
    </source>
</evidence>
<dbReference type="NCBIfam" id="TIGR00656">
    <property type="entry name" value="asp_kin_monofn"/>
    <property type="match status" value="1"/>
</dbReference>
<evidence type="ECO:0000256" key="1">
    <source>
        <dbReference type="ARBA" id="ARBA00004766"/>
    </source>
</evidence>
<dbReference type="FunFam" id="3.40.1160.10:FF:000002">
    <property type="entry name" value="Aspartokinase"/>
    <property type="match status" value="1"/>
</dbReference>
<evidence type="ECO:0000256" key="7">
    <source>
        <dbReference type="ARBA" id="ARBA00022605"/>
    </source>
</evidence>
<feature type="domain" description="ACT" evidence="17">
    <location>
        <begin position="350"/>
        <end position="412"/>
    </location>
</feature>
<dbReference type="Proteomes" id="UP000244817">
    <property type="component" value="Unassembled WGS sequence"/>
</dbReference>
<dbReference type="GO" id="GO:0005524">
    <property type="term" value="F:ATP binding"/>
    <property type="evidence" value="ECO:0007669"/>
    <property type="project" value="UniProtKB-KW"/>
</dbReference>
<dbReference type="PROSITE" id="PS00324">
    <property type="entry name" value="ASPARTOKINASE"/>
    <property type="match status" value="1"/>
</dbReference>
<dbReference type="InterPro" id="IPR041740">
    <property type="entry name" value="AKii-LysC-BS"/>
</dbReference>
<dbReference type="Pfam" id="PF22468">
    <property type="entry name" value="ACT_9"/>
    <property type="match status" value="1"/>
</dbReference>
<keyword evidence="19" id="KW-1185">Reference proteome</keyword>
<keyword evidence="9 14" id="KW-0547">Nucleotide-binding</keyword>
<dbReference type="UniPathway" id="UPA00050">
    <property type="reaction ID" value="UER00461"/>
</dbReference>
<evidence type="ECO:0000256" key="12">
    <source>
        <dbReference type="ARBA" id="ARBA00023154"/>
    </source>
</evidence>
<comment type="similarity">
    <text evidence="4 15">Belongs to the aspartokinase family.</text>
</comment>
<dbReference type="EC" id="2.7.2.4" evidence="5 15"/>
<dbReference type="PANTHER" id="PTHR21499">
    <property type="entry name" value="ASPARTATE KINASE"/>
    <property type="match status" value="1"/>
</dbReference>
<dbReference type="InterPro" id="IPR005260">
    <property type="entry name" value="Asp_kin_monofn"/>
</dbReference>
<dbReference type="Gene3D" id="3.30.2130.10">
    <property type="entry name" value="VC0802-like"/>
    <property type="match status" value="1"/>
</dbReference>
<dbReference type="GO" id="GO:0004072">
    <property type="term" value="F:aspartate kinase activity"/>
    <property type="evidence" value="ECO:0007669"/>
    <property type="project" value="UniProtKB-EC"/>
</dbReference>
<evidence type="ECO:0000256" key="3">
    <source>
        <dbReference type="ARBA" id="ARBA00005139"/>
    </source>
</evidence>
<dbReference type="Pfam" id="PF00696">
    <property type="entry name" value="AA_kinase"/>
    <property type="match status" value="1"/>
</dbReference>
<organism evidence="18 19">
    <name type="scientific">Thalassorhabdomicrobium marinisediminis</name>
    <dbReference type="NCBI Taxonomy" id="2170577"/>
    <lineage>
        <taxon>Bacteria</taxon>
        <taxon>Pseudomonadati</taxon>
        <taxon>Pseudomonadota</taxon>
        <taxon>Alphaproteobacteria</taxon>
        <taxon>Rhodobacterales</taxon>
        <taxon>Paracoccaceae</taxon>
        <taxon>Thalassorhabdomicrobium</taxon>
    </lineage>
</organism>
<keyword evidence="10 15" id="KW-0418">Kinase</keyword>
<dbReference type="InterPro" id="IPR001341">
    <property type="entry name" value="Asp_kinase"/>
</dbReference>
<keyword evidence="11 14" id="KW-0067">ATP-binding</keyword>
<dbReference type="UniPathway" id="UPA00034">
    <property type="reaction ID" value="UER00015"/>
</dbReference>
<comment type="catalytic activity">
    <reaction evidence="13 15">
        <text>L-aspartate + ATP = 4-phospho-L-aspartate + ADP</text>
        <dbReference type="Rhea" id="RHEA:23776"/>
        <dbReference type="ChEBI" id="CHEBI:29991"/>
        <dbReference type="ChEBI" id="CHEBI:30616"/>
        <dbReference type="ChEBI" id="CHEBI:57535"/>
        <dbReference type="ChEBI" id="CHEBI:456216"/>
        <dbReference type="EC" id="2.7.2.4"/>
    </reaction>
</comment>
<evidence type="ECO:0000256" key="9">
    <source>
        <dbReference type="ARBA" id="ARBA00022741"/>
    </source>
</evidence>
<feature type="binding site" evidence="14">
    <location>
        <begin position="174"/>
        <end position="175"/>
    </location>
    <ligand>
        <name>ATP</name>
        <dbReference type="ChEBI" id="CHEBI:30616"/>
    </ligand>
</feature>
<dbReference type="Gene3D" id="3.40.1160.10">
    <property type="entry name" value="Acetylglutamate kinase-like"/>
    <property type="match status" value="1"/>
</dbReference>
<evidence type="ECO:0000313" key="19">
    <source>
        <dbReference type="Proteomes" id="UP000244817"/>
    </source>
</evidence>
<comment type="pathway">
    <text evidence="1 16">Amino-acid biosynthesis; L-lysine biosynthesis via DAP pathway; (S)-tetrahydrodipicolinate from L-aspartate: step 1/4.</text>
</comment>
<dbReference type="CDD" id="cd04261">
    <property type="entry name" value="AAK_AKii-LysC-BS"/>
    <property type="match status" value="1"/>
</dbReference>